<dbReference type="EMBL" id="CAJVCH010532772">
    <property type="protein sequence ID" value="CAG7824425.1"/>
    <property type="molecule type" value="Genomic_DNA"/>
</dbReference>
<reference evidence="1" key="1">
    <citation type="submission" date="2021-06" db="EMBL/GenBank/DDBJ databases">
        <authorList>
            <person name="Hodson N. C."/>
            <person name="Mongue J. A."/>
            <person name="Jaron S. K."/>
        </authorList>
    </citation>
    <scope>NUCLEOTIDE SEQUENCE</scope>
</reference>
<proteinExistence type="predicted"/>
<evidence type="ECO:0000313" key="2">
    <source>
        <dbReference type="Proteomes" id="UP000708208"/>
    </source>
</evidence>
<sequence length="74" mass="8486">MNTARLQTDVTTMTTKRPAFNIDETDDHNAILAKYLMTKWARKNRKENPDVENVAVTLTTSEPSLLSLLEYLNM</sequence>
<protein>
    <submittedName>
        <fullName evidence="1">Uncharacterized protein</fullName>
    </submittedName>
</protein>
<accession>A0A8J2L2W3</accession>
<dbReference type="AlphaFoldDB" id="A0A8J2L2W3"/>
<comment type="caution">
    <text evidence="1">The sequence shown here is derived from an EMBL/GenBank/DDBJ whole genome shotgun (WGS) entry which is preliminary data.</text>
</comment>
<evidence type="ECO:0000313" key="1">
    <source>
        <dbReference type="EMBL" id="CAG7824425.1"/>
    </source>
</evidence>
<organism evidence="1 2">
    <name type="scientific">Allacma fusca</name>
    <dbReference type="NCBI Taxonomy" id="39272"/>
    <lineage>
        <taxon>Eukaryota</taxon>
        <taxon>Metazoa</taxon>
        <taxon>Ecdysozoa</taxon>
        <taxon>Arthropoda</taxon>
        <taxon>Hexapoda</taxon>
        <taxon>Collembola</taxon>
        <taxon>Symphypleona</taxon>
        <taxon>Sminthuridae</taxon>
        <taxon>Allacma</taxon>
    </lineage>
</organism>
<keyword evidence="2" id="KW-1185">Reference proteome</keyword>
<dbReference type="Proteomes" id="UP000708208">
    <property type="component" value="Unassembled WGS sequence"/>
</dbReference>
<gene>
    <name evidence="1" type="ORF">AFUS01_LOCUS34580</name>
</gene>
<name>A0A8J2L2W3_9HEXA</name>